<dbReference type="Gene3D" id="2.60.40.3140">
    <property type="match status" value="1"/>
</dbReference>
<evidence type="ECO:0000259" key="3">
    <source>
        <dbReference type="Pfam" id="PF12969"/>
    </source>
</evidence>
<sequence>MKLRHILSVYLFVLFTCMAATAQVLVPELYKASTIPDSLKEDANAVIRYNINETIIKGPAKVINKTHSVVTALNEHAEDAARLMLFYDKGSSVNSFVMNIYNAEGIFLKKYKKSDMYDRSAISGGTIVTDARLKFINHVIASYPCTVEMIYEEESNNSLHYNSWYLQQPDRSVQDDYCKITVSAGTTLRYANKNTNIAPQVTKSGDGQVYTWHVANLKATKKEDGVPAWRVTPRVDFSAAEFQYDGYAGNLSTWESFGKWIVGLNSDVNTLPPARAAEIQQMVAHLSTDKEKARFLYEYMQKNMRYVSIQLGIGGFKPFSASFVDEKKYGDCKALSNYMYALLKAVNIPANYALIRAGVNGEPADAGFSRNSFNHAILCIPFKGDTTWLECTSTTTPFGVLGNFTENRNALLITDEGGKLVNTPKSKSNDNVFTADVNIKLYVDGGATCKMKIDGTGEYREEFLGLARHSVDEQKTELIKSIKLKQPSSFGFNDGDDIGGKKQVILELEYDKYCDVTTGDKKFYRPAAFDLWAFTLPASEKHKTDYYFEHPMQRNCTTTIDLPEGFELETLPANQSLKCAYGSYDIKYNYDAAKNQVISTAAFVLNNYVIPAAKYPEMRQYFDAVAKAQNKKLVIRRKA</sequence>
<dbReference type="Pfam" id="PF01841">
    <property type="entry name" value="Transglut_core"/>
    <property type="match status" value="1"/>
</dbReference>
<dbReference type="Proteomes" id="UP000253209">
    <property type="component" value="Unassembled WGS sequence"/>
</dbReference>
<dbReference type="InterPro" id="IPR002931">
    <property type="entry name" value="Transglutaminase-like"/>
</dbReference>
<feature type="domain" description="Transglutaminase-like" evidence="2">
    <location>
        <begin position="280"/>
        <end position="377"/>
    </location>
</feature>
<dbReference type="RefSeq" id="WP_114003640.1">
    <property type="nucleotide sequence ID" value="NZ_QGDC01000001.1"/>
</dbReference>
<evidence type="ECO:0000313" key="4">
    <source>
        <dbReference type="EMBL" id="RCH56743.1"/>
    </source>
</evidence>
<protein>
    <recommendedName>
        <fullName evidence="6">DUF3857 domain-containing protein</fullName>
    </recommendedName>
</protein>
<feature type="signal peptide" evidence="1">
    <location>
        <begin position="1"/>
        <end position="22"/>
    </location>
</feature>
<comment type="caution">
    <text evidence="4">The sequence shown here is derived from an EMBL/GenBank/DDBJ whole genome shotgun (WGS) entry which is preliminary data.</text>
</comment>
<dbReference type="AlphaFoldDB" id="A0A367GVP6"/>
<feature type="domain" description="DUF3857" evidence="3">
    <location>
        <begin position="65"/>
        <end position="220"/>
    </location>
</feature>
<dbReference type="OrthoDB" id="8595007at2"/>
<proteinExistence type="predicted"/>
<dbReference type="InterPro" id="IPR038765">
    <property type="entry name" value="Papain-like_cys_pep_sf"/>
</dbReference>
<name>A0A367GVP6_9SPHI</name>
<dbReference type="Gene3D" id="2.60.120.1130">
    <property type="match status" value="1"/>
</dbReference>
<evidence type="ECO:0000256" key="1">
    <source>
        <dbReference type="SAM" id="SignalP"/>
    </source>
</evidence>
<organism evidence="4 5">
    <name type="scientific">Mucilaginibacter hurinus</name>
    <dbReference type="NCBI Taxonomy" id="2201324"/>
    <lineage>
        <taxon>Bacteria</taxon>
        <taxon>Pseudomonadati</taxon>
        <taxon>Bacteroidota</taxon>
        <taxon>Sphingobacteriia</taxon>
        <taxon>Sphingobacteriales</taxon>
        <taxon>Sphingobacteriaceae</taxon>
        <taxon>Mucilaginibacter</taxon>
    </lineage>
</organism>
<dbReference type="SUPFAM" id="SSF54001">
    <property type="entry name" value="Cysteine proteinases"/>
    <property type="match status" value="1"/>
</dbReference>
<dbReference type="EMBL" id="QGDC01000001">
    <property type="protein sequence ID" value="RCH56743.1"/>
    <property type="molecule type" value="Genomic_DNA"/>
</dbReference>
<evidence type="ECO:0008006" key="6">
    <source>
        <dbReference type="Google" id="ProtNLM"/>
    </source>
</evidence>
<dbReference type="Gene3D" id="3.10.620.30">
    <property type="match status" value="1"/>
</dbReference>
<gene>
    <name evidence="4" type="ORF">DJ568_02495</name>
</gene>
<dbReference type="Pfam" id="PF12969">
    <property type="entry name" value="DUF3857"/>
    <property type="match status" value="1"/>
</dbReference>
<keyword evidence="5" id="KW-1185">Reference proteome</keyword>
<dbReference type="InterPro" id="IPR024618">
    <property type="entry name" value="DUF3857"/>
</dbReference>
<keyword evidence="1" id="KW-0732">Signal</keyword>
<accession>A0A367GVP6</accession>
<reference evidence="4 5" key="1">
    <citation type="submission" date="2018-05" db="EMBL/GenBank/DDBJ databases">
        <title>Mucilaginibacter hurinus sp. nov., isolated from briquette warehouse soil.</title>
        <authorList>
            <person name="Choi L."/>
        </authorList>
    </citation>
    <scope>NUCLEOTIDE SEQUENCE [LARGE SCALE GENOMIC DNA]</scope>
    <source>
        <strain evidence="4 5">ZR32</strain>
    </source>
</reference>
<evidence type="ECO:0000313" key="5">
    <source>
        <dbReference type="Proteomes" id="UP000253209"/>
    </source>
</evidence>
<evidence type="ECO:0000259" key="2">
    <source>
        <dbReference type="Pfam" id="PF01841"/>
    </source>
</evidence>
<feature type="chain" id="PRO_5016636129" description="DUF3857 domain-containing protein" evidence="1">
    <location>
        <begin position="23"/>
        <end position="639"/>
    </location>
</feature>